<evidence type="ECO:0000313" key="2">
    <source>
        <dbReference type="Proteomes" id="UP001345013"/>
    </source>
</evidence>
<gene>
    <name evidence="1" type="ORF">LTR24_010227</name>
</gene>
<keyword evidence="2" id="KW-1185">Reference proteome</keyword>
<accession>A0ABR0JVB4</accession>
<reference evidence="1 2" key="1">
    <citation type="submission" date="2023-08" db="EMBL/GenBank/DDBJ databases">
        <title>Black Yeasts Isolated from many extreme environments.</title>
        <authorList>
            <person name="Coleine C."/>
            <person name="Stajich J.E."/>
            <person name="Selbmann L."/>
        </authorList>
    </citation>
    <scope>NUCLEOTIDE SEQUENCE [LARGE SCALE GENOMIC DNA]</scope>
    <source>
        <strain evidence="1 2">CCFEE 5885</strain>
    </source>
</reference>
<protein>
    <submittedName>
        <fullName evidence="1">Uncharacterized protein</fullName>
    </submittedName>
</protein>
<name>A0ABR0JVB4_9EURO</name>
<proteinExistence type="predicted"/>
<organism evidence="1 2">
    <name type="scientific">Lithohypha guttulata</name>
    <dbReference type="NCBI Taxonomy" id="1690604"/>
    <lineage>
        <taxon>Eukaryota</taxon>
        <taxon>Fungi</taxon>
        <taxon>Dikarya</taxon>
        <taxon>Ascomycota</taxon>
        <taxon>Pezizomycotina</taxon>
        <taxon>Eurotiomycetes</taxon>
        <taxon>Chaetothyriomycetidae</taxon>
        <taxon>Chaetothyriales</taxon>
        <taxon>Trichomeriaceae</taxon>
        <taxon>Lithohypha</taxon>
    </lineage>
</organism>
<sequence length="302" mass="34000">MSLDSSAPPDRSEQLLLRTTELVFSGPSLKDVSAHTLTLDTEQERDTVEVSPEAYQCSSMHESVDEYQWGALCSNNGSHRGQTTLPPLPVLPPEIVTRIAECCIEPHSVTVVADGDNNMIQRFVPSLPRHVRLVCGFFRAGVDQGLYHKFNGYLRIDRGMRQMAPTEPRFRQPWLQAVRRVENIDMVHPSETGDCFSLFPLLEEILLPLKAMILPLAPSFNDASDRSLHTFERETQNEAKAHQMSLRLMNTQYAGLKNAFARGVRITLVREFQVDASTTFQSRRTISRDGLGSSRVTRTTLT</sequence>
<comment type="caution">
    <text evidence="1">The sequence shown here is derived from an EMBL/GenBank/DDBJ whole genome shotgun (WGS) entry which is preliminary data.</text>
</comment>
<dbReference type="EMBL" id="JAVRRG010000289">
    <property type="protein sequence ID" value="KAK5074442.1"/>
    <property type="molecule type" value="Genomic_DNA"/>
</dbReference>
<dbReference type="Proteomes" id="UP001345013">
    <property type="component" value="Unassembled WGS sequence"/>
</dbReference>
<evidence type="ECO:0000313" key="1">
    <source>
        <dbReference type="EMBL" id="KAK5074442.1"/>
    </source>
</evidence>